<keyword evidence="2" id="KW-0808">Transferase</keyword>
<dbReference type="InterPro" id="IPR029063">
    <property type="entry name" value="SAM-dependent_MTases_sf"/>
</dbReference>
<reference evidence="2" key="1">
    <citation type="submission" date="2020-02" db="EMBL/GenBank/DDBJ databases">
        <authorList>
            <person name="Meier V. D."/>
        </authorList>
    </citation>
    <scope>NUCLEOTIDE SEQUENCE</scope>
    <source>
        <strain evidence="2">AVDCRST_MAG22</strain>
    </source>
</reference>
<proteinExistence type="predicted"/>
<dbReference type="Gene3D" id="3.40.50.150">
    <property type="entry name" value="Vaccinia Virus protein VP39"/>
    <property type="match status" value="1"/>
</dbReference>
<organism evidence="2">
    <name type="scientific">uncultured Rubrobacteraceae bacterium</name>
    <dbReference type="NCBI Taxonomy" id="349277"/>
    <lineage>
        <taxon>Bacteria</taxon>
        <taxon>Bacillati</taxon>
        <taxon>Actinomycetota</taxon>
        <taxon>Rubrobacteria</taxon>
        <taxon>Rubrobacterales</taxon>
        <taxon>Rubrobacteraceae</taxon>
        <taxon>environmental samples</taxon>
    </lineage>
</organism>
<protein>
    <submittedName>
        <fullName evidence="2">SAM-dependent methyltransferase</fullName>
    </submittedName>
</protein>
<dbReference type="InterPro" id="IPR013217">
    <property type="entry name" value="Methyltransf_12"/>
</dbReference>
<keyword evidence="2" id="KW-0489">Methyltransferase</keyword>
<sequence length="274" mass="30987">MNREDWQNRWRETNRASWDERVPIHVGGEFYGVEDFKAGGEHLRPFELEEMGGVAGKELLHLQCHFGKDTLSWARRGARVTGLDFSVPAIEAARKLAAEIGITAEFVSSDVYEAREALGGRAFDVVYTGLGALIWLPDIRRWAQVVAGLVRPGGFLYLAEFHPFANIFGDDDLTVEHDYFHAEEPQVWDEPGTYADLTAETENNITYEWNHTLSDVATALIDAGLALEFLHEHDHTLFPRWPTLVKSGFDTYRLPEGTPRIPLMYSLKARKPDG</sequence>
<feature type="domain" description="Methyltransferase type 12" evidence="1">
    <location>
        <begin position="60"/>
        <end position="156"/>
    </location>
</feature>
<dbReference type="CDD" id="cd02440">
    <property type="entry name" value="AdoMet_MTases"/>
    <property type="match status" value="1"/>
</dbReference>
<dbReference type="AlphaFoldDB" id="A0A6J4PWQ6"/>
<dbReference type="SUPFAM" id="SSF53335">
    <property type="entry name" value="S-adenosyl-L-methionine-dependent methyltransferases"/>
    <property type="match status" value="1"/>
</dbReference>
<dbReference type="GO" id="GO:0032259">
    <property type="term" value="P:methylation"/>
    <property type="evidence" value="ECO:0007669"/>
    <property type="project" value="UniProtKB-KW"/>
</dbReference>
<dbReference type="EMBL" id="CADCUV010000140">
    <property type="protein sequence ID" value="CAA9427771.1"/>
    <property type="molecule type" value="Genomic_DNA"/>
</dbReference>
<dbReference type="GO" id="GO:0008168">
    <property type="term" value="F:methyltransferase activity"/>
    <property type="evidence" value="ECO:0007669"/>
    <property type="project" value="UniProtKB-KW"/>
</dbReference>
<evidence type="ECO:0000259" key="1">
    <source>
        <dbReference type="Pfam" id="PF08242"/>
    </source>
</evidence>
<name>A0A6J4PWQ6_9ACTN</name>
<dbReference type="Pfam" id="PF08242">
    <property type="entry name" value="Methyltransf_12"/>
    <property type="match status" value="1"/>
</dbReference>
<accession>A0A6J4PWQ6</accession>
<evidence type="ECO:0000313" key="2">
    <source>
        <dbReference type="EMBL" id="CAA9427771.1"/>
    </source>
</evidence>
<gene>
    <name evidence="2" type="ORF">AVDCRST_MAG22-3037</name>
</gene>